<dbReference type="GO" id="GO:0045892">
    <property type="term" value="P:negative regulation of DNA-templated transcription"/>
    <property type="evidence" value="ECO:0007669"/>
    <property type="project" value="TreeGrafter"/>
</dbReference>
<accession>A0A1P9X309</accession>
<reference evidence="5 6" key="1">
    <citation type="submission" date="2016-01" db="EMBL/GenBank/DDBJ databases">
        <authorList>
            <person name="Oliw E.H."/>
        </authorList>
    </citation>
    <scope>NUCLEOTIDE SEQUENCE [LARGE SCALE GENOMIC DNA]</scope>
    <source>
        <strain evidence="5 6">DY10</strain>
    </source>
</reference>
<dbReference type="InterPro" id="IPR036388">
    <property type="entry name" value="WH-like_DNA-bd_sf"/>
</dbReference>
<dbReference type="AlphaFoldDB" id="A0A1P9X309"/>
<dbReference type="InterPro" id="IPR028978">
    <property type="entry name" value="Chorismate_lyase_/UTRA_dom_sf"/>
</dbReference>
<dbReference type="STRING" id="1178516.AWR27_23445"/>
<keyword evidence="6" id="KW-1185">Reference proteome</keyword>
<dbReference type="KEGG" id="smon:AWR27_23445"/>
<dbReference type="PANTHER" id="PTHR44846:SF1">
    <property type="entry name" value="MANNOSYL-D-GLYCERATE TRANSPORT_METABOLISM SYSTEM REPRESSOR MNGR-RELATED"/>
    <property type="match status" value="1"/>
</dbReference>
<dbReference type="Pfam" id="PF07702">
    <property type="entry name" value="UTRA"/>
    <property type="match status" value="1"/>
</dbReference>
<evidence type="ECO:0000313" key="5">
    <source>
        <dbReference type="EMBL" id="AQG81991.1"/>
    </source>
</evidence>
<dbReference type="InterPro" id="IPR011663">
    <property type="entry name" value="UTRA"/>
</dbReference>
<keyword evidence="3" id="KW-0804">Transcription</keyword>
<dbReference type="SMART" id="SM00345">
    <property type="entry name" value="HTH_GNTR"/>
    <property type="match status" value="1"/>
</dbReference>
<organism evidence="5 6">
    <name type="scientific">Spirosoma montaniterrae</name>
    <dbReference type="NCBI Taxonomy" id="1178516"/>
    <lineage>
        <taxon>Bacteria</taxon>
        <taxon>Pseudomonadati</taxon>
        <taxon>Bacteroidota</taxon>
        <taxon>Cytophagia</taxon>
        <taxon>Cytophagales</taxon>
        <taxon>Cytophagaceae</taxon>
        <taxon>Spirosoma</taxon>
    </lineage>
</organism>
<gene>
    <name evidence="5" type="ORF">AWR27_23445</name>
</gene>
<dbReference type="InterPro" id="IPR000524">
    <property type="entry name" value="Tscrpt_reg_HTH_GntR"/>
</dbReference>
<dbReference type="Pfam" id="PF00392">
    <property type="entry name" value="GntR"/>
    <property type="match status" value="1"/>
</dbReference>
<keyword evidence="2" id="KW-0238">DNA-binding</keyword>
<dbReference type="PANTHER" id="PTHR44846">
    <property type="entry name" value="MANNOSYL-D-GLYCERATE TRANSPORT/METABOLISM SYSTEM REPRESSOR MNGR-RELATED"/>
    <property type="match status" value="1"/>
</dbReference>
<protein>
    <recommendedName>
        <fullName evidence="4">HTH gntR-type domain-containing protein</fullName>
    </recommendedName>
</protein>
<feature type="domain" description="HTH gntR-type" evidence="4">
    <location>
        <begin position="5"/>
        <end position="73"/>
    </location>
</feature>
<keyword evidence="1" id="KW-0805">Transcription regulation</keyword>
<evidence type="ECO:0000256" key="1">
    <source>
        <dbReference type="ARBA" id="ARBA00023015"/>
    </source>
</evidence>
<dbReference type="GO" id="GO:0003677">
    <property type="term" value="F:DNA binding"/>
    <property type="evidence" value="ECO:0007669"/>
    <property type="project" value="UniProtKB-KW"/>
</dbReference>
<dbReference type="PROSITE" id="PS50949">
    <property type="entry name" value="HTH_GNTR"/>
    <property type="match status" value="1"/>
</dbReference>
<evidence type="ECO:0000259" key="4">
    <source>
        <dbReference type="PROSITE" id="PS50949"/>
    </source>
</evidence>
<dbReference type="PRINTS" id="PR00035">
    <property type="entry name" value="HTHGNTR"/>
</dbReference>
<proteinExistence type="predicted"/>
<dbReference type="GO" id="GO:0003700">
    <property type="term" value="F:DNA-binding transcription factor activity"/>
    <property type="evidence" value="ECO:0007669"/>
    <property type="project" value="InterPro"/>
</dbReference>
<dbReference type="EMBL" id="CP014263">
    <property type="protein sequence ID" value="AQG81991.1"/>
    <property type="molecule type" value="Genomic_DNA"/>
</dbReference>
<dbReference type="SUPFAM" id="SSF64288">
    <property type="entry name" value="Chorismate lyase-like"/>
    <property type="match status" value="1"/>
</dbReference>
<dbReference type="InterPro" id="IPR050679">
    <property type="entry name" value="Bact_HTH_transcr_reg"/>
</dbReference>
<dbReference type="CDD" id="cd07377">
    <property type="entry name" value="WHTH_GntR"/>
    <property type="match status" value="1"/>
</dbReference>
<evidence type="ECO:0000256" key="3">
    <source>
        <dbReference type="ARBA" id="ARBA00023163"/>
    </source>
</evidence>
<dbReference type="Gene3D" id="3.40.1410.10">
    <property type="entry name" value="Chorismate lyase-like"/>
    <property type="match status" value="1"/>
</dbReference>
<dbReference type="InterPro" id="IPR036390">
    <property type="entry name" value="WH_DNA-bd_sf"/>
</dbReference>
<evidence type="ECO:0000256" key="2">
    <source>
        <dbReference type="ARBA" id="ARBA00023125"/>
    </source>
</evidence>
<dbReference type="SMART" id="SM00866">
    <property type="entry name" value="UTRA"/>
    <property type="match status" value="1"/>
</dbReference>
<name>A0A1P9X309_9BACT</name>
<evidence type="ECO:0000313" key="6">
    <source>
        <dbReference type="Proteomes" id="UP000187941"/>
    </source>
</evidence>
<dbReference type="Gene3D" id="1.10.10.10">
    <property type="entry name" value="Winged helix-like DNA-binding domain superfamily/Winged helix DNA-binding domain"/>
    <property type="match status" value="1"/>
</dbReference>
<sequence length="237" mass="27136">MVAKPRRYQLIYESLKHQLTGGVYPKGSLLPSENELSTQFQTSRMTVRQALSELVREGYIERQHGRGSVVRSERQALGLLSFRGFSEVVSTNHLVQTKFLEPPALRDWPAVFFYELTTAERALNCLSLSRIRYADNEPVMLEYTWVPNIGVDAILTGELLDGSLFRTLHSQYQLDIRNMEQWLRATSATNAQAELLGCASATPLIYIERRYLTNLPNIHVYSQLYCHTDRYAISDSK</sequence>
<dbReference type="SUPFAM" id="SSF46785">
    <property type="entry name" value="Winged helix' DNA-binding domain"/>
    <property type="match status" value="1"/>
</dbReference>
<dbReference type="RefSeq" id="WP_077133470.1">
    <property type="nucleotide sequence ID" value="NZ_CP014263.1"/>
</dbReference>
<dbReference type="OrthoDB" id="9815017at2"/>
<dbReference type="Proteomes" id="UP000187941">
    <property type="component" value="Chromosome"/>
</dbReference>